<dbReference type="AlphaFoldDB" id="B4IJ17"/>
<dbReference type="HOGENOM" id="CLU_1857380_0_0_1"/>
<keyword evidence="2" id="KW-1185">Reference proteome</keyword>
<name>B4IJ17_DROSE</name>
<reference evidence="1 2" key="1">
    <citation type="journal article" date="2007" name="Nature">
        <title>Evolution of genes and genomes on the Drosophila phylogeny.</title>
        <authorList>
            <consortium name="Drosophila 12 Genomes Consortium"/>
            <person name="Clark A.G."/>
            <person name="Eisen M.B."/>
            <person name="Smith D.R."/>
            <person name="Bergman C.M."/>
            <person name="Oliver B."/>
            <person name="Markow T.A."/>
            <person name="Kaufman T.C."/>
            <person name="Kellis M."/>
            <person name="Gelbart W."/>
            <person name="Iyer V.N."/>
            <person name="Pollard D.A."/>
            <person name="Sackton T.B."/>
            <person name="Larracuente A.M."/>
            <person name="Singh N.D."/>
            <person name="Abad J.P."/>
            <person name="Abt D.N."/>
            <person name="Adryan B."/>
            <person name="Aguade M."/>
            <person name="Akashi H."/>
            <person name="Anderson W.W."/>
            <person name="Aquadro C.F."/>
            <person name="Ardell D.H."/>
            <person name="Arguello R."/>
            <person name="Artieri C.G."/>
            <person name="Barbash D.A."/>
            <person name="Barker D."/>
            <person name="Barsanti P."/>
            <person name="Batterham P."/>
            <person name="Batzoglou S."/>
            <person name="Begun D."/>
            <person name="Bhutkar A."/>
            <person name="Blanco E."/>
            <person name="Bosak S.A."/>
            <person name="Bradley R.K."/>
            <person name="Brand A.D."/>
            <person name="Brent M.R."/>
            <person name="Brooks A.N."/>
            <person name="Brown R.H."/>
            <person name="Butlin R.K."/>
            <person name="Caggese C."/>
            <person name="Calvi B.R."/>
            <person name="Bernardo de Carvalho A."/>
            <person name="Caspi A."/>
            <person name="Castrezana S."/>
            <person name="Celniker S.E."/>
            <person name="Chang J.L."/>
            <person name="Chapple C."/>
            <person name="Chatterji S."/>
            <person name="Chinwalla A."/>
            <person name="Civetta A."/>
            <person name="Clifton S.W."/>
            <person name="Comeron J.M."/>
            <person name="Costello J.C."/>
            <person name="Coyne J.A."/>
            <person name="Daub J."/>
            <person name="David R.G."/>
            <person name="Delcher A.L."/>
            <person name="Delehaunty K."/>
            <person name="Do C.B."/>
            <person name="Ebling H."/>
            <person name="Edwards K."/>
            <person name="Eickbush T."/>
            <person name="Evans J.D."/>
            <person name="Filipski A."/>
            <person name="Findeiss S."/>
            <person name="Freyhult E."/>
            <person name="Fulton L."/>
            <person name="Fulton R."/>
            <person name="Garcia A.C."/>
            <person name="Gardiner A."/>
            <person name="Garfield D.A."/>
            <person name="Garvin B.E."/>
            <person name="Gibson G."/>
            <person name="Gilbert D."/>
            <person name="Gnerre S."/>
            <person name="Godfrey J."/>
            <person name="Good R."/>
            <person name="Gotea V."/>
            <person name="Gravely B."/>
            <person name="Greenberg A.J."/>
            <person name="Griffiths-Jones S."/>
            <person name="Gross S."/>
            <person name="Guigo R."/>
            <person name="Gustafson E.A."/>
            <person name="Haerty W."/>
            <person name="Hahn M.W."/>
            <person name="Halligan D.L."/>
            <person name="Halpern A.L."/>
            <person name="Halter G.M."/>
            <person name="Han M.V."/>
            <person name="Heger A."/>
            <person name="Hillier L."/>
            <person name="Hinrichs A.S."/>
            <person name="Holmes I."/>
            <person name="Hoskins R.A."/>
            <person name="Hubisz M.J."/>
            <person name="Hultmark D."/>
            <person name="Huntley M.A."/>
            <person name="Jaffe D.B."/>
            <person name="Jagadeeshan S."/>
            <person name="Jeck W.R."/>
            <person name="Johnson J."/>
            <person name="Jones C.D."/>
            <person name="Jordan W.C."/>
            <person name="Karpen G.H."/>
            <person name="Kataoka E."/>
            <person name="Keightley P.D."/>
            <person name="Kheradpour P."/>
            <person name="Kirkness E.F."/>
            <person name="Koerich L.B."/>
            <person name="Kristiansen K."/>
            <person name="Kudrna D."/>
            <person name="Kulathinal R.J."/>
            <person name="Kumar S."/>
            <person name="Kwok R."/>
            <person name="Lander E."/>
            <person name="Langley C.H."/>
            <person name="Lapoint R."/>
            <person name="Lazzaro B.P."/>
            <person name="Lee S.J."/>
            <person name="Levesque L."/>
            <person name="Li R."/>
            <person name="Lin C.F."/>
            <person name="Lin M.F."/>
            <person name="Lindblad-Toh K."/>
            <person name="Llopart A."/>
            <person name="Long M."/>
            <person name="Low L."/>
            <person name="Lozovsky E."/>
            <person name="Lu J."/>
            <person name="Luo M."/>
            <person name="Machado C.A."/>
            <person name="Makalowski W."/>
            <person name="Marzo M."/>
            <person name="Matsuda M."/>
            <person name="Matzkin L."/>
            <person name="McAllister B."/>
            <person name="McBride C.S."/>
            <person name="McKernan B."/>
            <person name="McKernan K."/>
            <person name="Mendez-Lago M."/>
            <person name="Minx P."/>
            <person name="Mollenhauer M.U."/>
            <person name="Montooth K."/>
            <person name="Mount S.M."/>
            <person name="Mu X."/>
            <person name="Myers E."/>
            <person name="Negre B."/>
            <person name="Newfeld S."/>
            <person name="Nielsen R."/>
            <person name="Noor M.A."/>
            <person name="O'Grady P."/>
            <person name="Pachter L."/>
            <person name="Papaceit M."/>
            <person name="Parisi M.J."/>
            <person name="Parisi M."/>
            <person name="Parts L."/>
            <person name="Pedersen J.S."/>
            <person name="Pesole G."/>
            <person name="Phillippy A.M."/>
            <person name="Ponting C.P."/>
            <person name="Pop M."/>
            <person name="Porcelli D."/>
            <person name="Powell J.R."/>
            <person name="Prohaska S."/>
            <person name="Pruitt K."/>
            <person name="Puig M."/>
            <person name="Quesneville H."/>
            <person name="Ram K.R."/>
            <person name="Rand D."/>
            <person name="Rasmussen M.D."/>
            <person name="Reed L.K."/>
            <person name="Reenan R."/>
            <person name="Reily A."/>
            <person name="Remington K.A."/>
            <person name="Rieger T.T."/>
            <person name="Ritchie M.G."/>
            <person name="Robin C."/>
            <person name="Rogers Y.H."/>
            <person name="Rohde C."/>
            <person name="Rozas J."/>
            <person name="Rubenfield M.J."/>
            <person name="Ruiz A."/>
            <person name="Russo S."/>
            <person name="Salzberg S.L."/>
            <person name="Sanchez-Gracia A."/>
            <person name="Saranga D.J."/>
            <person name="Sato H."/>
            <person name="Schaeffer S.W."/>
            <person name="Schatz M.C."/>
            <person name="Schlenke T."/>
            <person name="Schwartz R."/>
            <person name="Segarra C."/>
            <person name="Singh R.S."/>
            <person name="Sirot L."/>
            <person name="Sirota M."/>
            <person name="Sisneros N.B."/>
            <person name="Smith C.D."/>
            <person name="Smith T.F."/>
            <person name="Spieth J."/>
            <person name="Stage D.E."/>
            <person name="Stark A."/>
            <person name="Stephan W."/>
            <person name="Strausberg R.L."/>
            <person name="Strempel S."/>
            <person name="Sturgill D."/>
            <person name="Sutton G."/>
            <person name="Sutton G.G."/>
            <person name="Tao W."/>
            <person name="Teichmann S."/>
            <person name="Tobari Y.N."/>
            <person name="Tomimura Y."/>
            <person name="Tsolas J.M."/>
            <person name="Valente V.L."/>
            <person name="Venter E."/>
            <person name="Venter J.C."/>
            <person name="Vicario S."/>
            <person name="Vieira F.G."/>
            <person name="Vilella A.J."/>
            <person name="Villasante A."/>
            <person name="Walenz B."/>
            <person name="Wang J."/>
            <person name="Wasserman M."/>
            <person name="Watts T."/>
            <person name="Wilson D."/>
            <person name="Wilson R.K."/>
            <person name="Wing R.A."/>
            <person name="Wolfner M.F."/>
            <person name="Wong A."/>
            <person name="Wong G.K."/>
            <person name="Wu C.I."/>
            <person name="Wu G."/>
            <person name="Yamamoto D."/>
            <person name="Yang H.P."/>
            <person name="Yang S.P."/>
            <person name="Yorke J.A."/>
            <person name="Yoshida K."/>
            <person name="Zdobnov E."/>
            <person name="Zhang P."/>
            <person name="Zhang Y."/>
            <person name="Zimin A.V."/>
            <person name="Baldwin J."/>
            <person name="Abdouelleil A."/>
            <person name="Abdulkadir J."/>
            <person name="Abebe A."/>
            <person name="Abera B."/>
            <person name="Abreu J."/>
            <person name="Acer S.C."/>
            <person name="Aftuck L."/>
            <person name="Alexander A."/>
            <person name="An P."/>
            <person name="Anderson E."/>
            <person name="Anderson S."/>
            <person name="Arachi H."/>
            <person name="Azer M."/>
            <person name="Bachantsang P."/>
            <person name="Barry A."/>
            <person name="Bayul T."/>
            <person name="Berlin A."/>
            <person name="Bessette D."/>
            <person name="Bloom T."/>
            <person name="Blye J."/>
            <person name="Boguslavskiy L."/>
            <person name="Bonnet C."/>
            <person name="Boukhgalter B."/>
            <person name="Bourzgui I."/>
            <person name="Brown A."/>
            <person name="Cahill P."/>
            <person name="Channer S."/>
            <person name="Cheshatsang Y."/>
            <person name="Chuda L."/>
            <person name="Citroen M."/>
            <person name="Collymore A."/>
            <person name="Cooke P."/>
            <person name="Costello M."/>
            <person name="D'Aco K."/>
            <person name="Daza R."/>
            <person name="De Haan G."/>
            <person name="DeGray S."/>
            <person name="DeMaso C."/>
            <person name="Dhargay N."/>
            <person name="Dooley K."/>
            <person name="Dooley E."/>
            <person name="Doricent M."/>
            <person name="Dorje P."/>
            <person name="Dorjee K."/>
            <person name="Dupes A."/>
            <person name="Elong R."/>
            <person name="Falk J."/>
            <person name="Farina A."/>
            <person name="Faro S."/>
            <person name="Ferguson D."/>
            <person name="Fisher S."/>
            <person name="Foley C.D."/>
            <person name="Franke A."/>
            <person name="Friedrich D."/>
            <person name="Gadbois L."/>
            <person name="Gearin G."/>
            <person name="Gearin C.R."/>
            <person name="Giannoukos G."/>
            <person name="Goode T."/>
            <person name="Graham J."/>
            <person name="Grandbois E."/>
            <person name="Grewal S."/>
            <person name="Gyaltsen K."/>
            <person name="Hafez N."/>
            <person name="Hagos B."/>
            <person name="Hall J."/>
            <person name="Henson C."/>
            <person name="Hollinger A."/>
            <person name="Honan T."/>
            <person name="Huard M.D."/>
            <person name="Hughes L."/>
            <person name="Hurhula B."/>
            <person name="Husby M.E."/>
            <person name="Kamat A."/>
            <person name="Kanga B."/>
            <person name="Kashin S."/>
            <person name="Khazanovich D."/>
            <person name="Kisner P."/>
            <person name="Lance K."/>
            <person name="Lara M."/>
            <person name="Lee W."/>
            <person name="Lennon N."/>
            <person name="Letendre F."/>
            <person name="LeVine R."/>
            <person name="Lipovsky A."/>
            <person name="Liu X."/>
            <person name="Liu J."/>
            <person name="Liu S."/>
            <person name="Lokyitsang T."/>
            <person name="Lokyitsang Y."/>
            <person name="Lubonja R."/>
            <person name="Lui A."/>
            <person name="MacDonald P."/>
            <person name="Magnisalis V."/>
            <person name="Maru K."/>
            <person name="Matthews C."/>
            <person name="McCusker W."/>
            <person name="McDonough S."/>
            <person name="Mehta T."/>
            <person name="Meldrim J."/>
            <person name="Meneus L."/>
            <person name="Mihai O."/>
            <person name="Mihalev A."/>
            <person name="Mihova T."/>
            <person name="Mittelman R."/>
            <person name="Mlenga V."/>
            <person name="Montmayeur A."/>
            <person name="Mulrain L."/>
            <person name="Navidi A."/>
            <person name="Naylor J."/>
            <person name="Negash T."/>
            <person name="Nguyen T."/>
            <person name="Nguyen N."/>
            <person name="Nicol R."/>
            <person name="Norbu C."/>
            <person name="Norbu N."/>
            <person name="Novod N."/>
            <person name="O'Neill B."/>
            <person name="Osman S."/>
            <person name="Markiewicz E."/>
            <person name="Oyono O.L."/>
            <person name="Patti C."/>
            <person name="Phunkhang P."/>
            <person name="Pierre F."/>
            <person name="Priest M."/>
            <person name="Raghuraman S."/>
            <person name="Rege F."/>
            <person name="Reyes R."/>
            <person name="Rise C."/>
            <person name="Rogov P."/>
            <person name="Ross K."/>
            <person name="Ryan E."/>
            <person name="Settipalli S."/>
            <person name="Shea T."/>
            <person name="Sherpa N."/>
            <person name="Shi L."/>
            <person name="Shih D."/>
            <person name="Sparrow T."/>
            <person name="Spaulding J."/>
            <person name="Stalker J."/>
            <person name="Stange-Thomann N."/>
            <person name="Stavropoulos S."/>
            <person name="Stone C."/>
            <person name="Strader C."/>
            <person name="Tesfaye S."/>
            <person name="Thomson T."/>
            <person name="Thoulutsang Y."/>
            <person name="Thoulutsang D."/>
            <person name="Topham K."/>
            <person name="Topping I."/>
            <person name="Tsamla T."/>
            <person name="Vassiliev H."/>
            <person name="Vo A."/>
            <person name="Wangchuk T."/>
            <person name="Wangdi T."/>
            <person name="Weiand M."/>
            <person name="Wilkinson J."/>
            <person name="Wilson A."/>
            <person name="Yadav S."/>
            <person name="Young G."/>
            <person name="Yu Q."/>
            <person name="Zembek L."/>
            <person name="Zhong D."/>
            <person name="Zimmer A."/>
            <person name="Zwirko Z."/>
            <person name="Jaffe D.B."/>
            <person name="Alvarez P."/>
            <person name="Brockman W."/>
            <person name="Butler J."/>
            <person name="Chin C."/>
            <person name="Gnerre S."/>
            <person name="Grabherr M."/>
            <person name="Kleber M."/>
            <person name="Mauceli E."/>
            <person name="MacCallum I."/>
        </authorList>
    </citation>
    <scope>NUCLEOTIDE SEQUENCE [LARGE SCALE GENOMIC DNA]</scope>
    <source>
        <strain evidence="2">Rob3c / Tucson 14021-0248.25</strain>
    </source>
</reference>
<protein>
    <submittedName>
        <fullName evidence="1">GM16441</fullName>
    </submittedName>
</protein>
<organism evidence="2">
    <name type="scientific">Drosophila sechellia</name>
    <name type="common">Fruit fly</name>
    <dbReference type="NCBI Taxonomy" id="7238"/>
    <lineage>
        <taxon>Eukaryota</taxon>
        <taxon>Metazoa</taxon>
        <taxon>Ecdysozoa</taxon>
        <taxon>Arthropoda</taxon>
        <taxon>Hexapoda</taxon>
        <taxon>Insecta</taxon>
        <taxon>Pterygota</taxon>
        <taxon>Neoptera</taxon>
        <taxon>Endopterygota</taxon>
        <taxon>Diptera</taxon>
        <taxon>Brachycera</taxon>
        <taxon>Muscomorpha</taxon>
        <taxon>Ephydroidea</taxon>
        <taxon>Drosophilidae</taxon>
        <taxon>Drosophila</taxon>
        <taxon>Sophophora</taxon>
    </lineage>
</organism>
<evidence type="ECO:0000313" key="2">
    <source>
        <dbReference type="Proteomes" id="UP000001292"/>
    </source>
</evidence>
<dbReference type="PhylomeDB" id="B4IJ17"/>
<proteinExistence type="predicted"/>
<gene>
    <name evidence="1" type="primary">Dsec\GM16441</name>
    <name evidence="1" type="ORF">Dsec_GM16441</name>
</gene>
<accession>B4IJ17</accession>
<evidence type="ECO:0000313" key="1">
    <source>
        <dbReference type="EMBL" id="EDW50970.1"/>
    </source>
</evidence>
<dbReference type="Proteomes" id="UP000001292">
    <property type="component" value="Unassembled WGS sequence"/>
</dbReference>
<sequence>MSHADRGLLRGRWRGREWWPSKAHTLRKNCIKLSLDGVTSHKHSHTRPETGTYRQNKTRRLQNSHSVSIALHKGTSVYRGHISRSLQNSFQSHIQIDGDGMLVEHRSNKPQNCPCPKPAKIINGINGIINNINIVSSG</sequence>
<dbReference type="EMBL" id="CH480846">
    <property type="protein sequence ID" value="EDW50970.1"/>
    <property type="molecule type" value="Genomic_DNA"/>
</dbReference>